<dbReference type="EMBL" id="SPVF01000148">
    <property type="protein sequence ID" value="TFW19332.1"/>
    <property type="molecule type" value="Genomic_DNA"/>
</dbReference>
<evidence type="ECO:0000313" key="4">
    <source>
        <dbReference type="EMBL" id="TFW19332.1"/>
    </source>
</evidence>
<evidence type="ECO:0000313" key="5">
    <source>
        <dbReference type="Proteomes" id="UP000298438"/>
    </source>
</evidence>
<dbReference type="PANTHER" id="PTHR13774:SF17">
    <property type="entry name" value="PHENAZINE BIOSYNTHESIS-LIKE DOMAIN-CONTAINING PROTEIN"/>
    <property type="match status" value="1"/>
</dbReference>
<dbReference type="InterPro" id="IPR003719">
    <property type="entry name" value="Phenazine_PhzF-like"/>
</dbReference>
<dbReference type="OrthoDB" id="9788221at2"/>
<proteinExistence type="inferred from homology"/>
<protein>
    <submittedName>
        <fullName evidence="4">PhzF family phenazine biosynthesis protein</fullName>
    </submittedName>
</protein>
<dbReference type="RefSeq" id="WP_135207445.1">
    <property type="nucleotide sequence ID" value="NZ_SPVF01000148.1"/>
</dbReference>
<dbReference type="SUPFAM" id="SSF54506">
    <property type="entry name" value="Diaminopimelate epimerase-like"/>
    <property type="match status" value="1"/>
</dbReference>
<dbReference type="Proteomes" id="UP000298438">
    <property type="component" value="Unassembled WGS sequence"/>
</dbReference>
<evidence type="ECO:0000256" key="1">
    <source>
        <dbReference type="ARBA" id="ARBA00008270"/>
    </source>
</evidence>
<comment type="similarity">
    <text evidence="1">Belongs to the PhzF family.</text>
</comment>
<keyword evidence="5" id="KW-1185">Reference proteome</keyword>
<dbReference type="GO" id="GO:0016853">
    <property type="term" value="F:isomerase activity"/>
    <property type="evidence" value="ECO:0007669"/>
    <property type="project" value="UniProtKB-KW"/>
</dbReference>
<dbReference type="NCBIfam" id="TIGR00654">
    <property type="entry name" value="PhzF_family"/>
    <property type="match status" value="1"/>
</dbReference>
<feature type="active site" evidence="3">
    <location>
        <position position="46"/>
    </location>
</feature>
<evidence type="ECO:0000256" key="3">
    <source>
        <dbReference type="PIRSR" id="PIRSR016184-1"/>
    </source>
</evidence>
<dbReference type="Gene3D" id="3.10.310.10">
    <property type="entry name" value="Diaminopimelate Epimerase, Chain A, domain 1"/>
    <property type="match status" value="2"/>
</dbReference>
<dbReference type="GO" id="GO:0005737">
    <property type="term" value="C:cytoplasm"/>
    <property type="evidence" value="ECO:0007669"/>
    <property type="project" value="TreeGrafter"/>
</dbReference>
<dbReference type="AlphaFoldDB" id="A0A4Y9SEW2"/>
<name>A0A4Y9SEW2_9BURK</name>
<reference evidence="4 5" key="1">
    <citation type="submission" date="2019-03" db="EMBL/GenBank/DDBJ databases">
        <title>Draft Genome Sequence of Massilia arenosa sp. nov., a Novel Massilia Species Isolated from a Sandy-loam Maize Soil.</title>
        <authorList>
            <person name="Raths R."/>
            <person name="Peta V."/>
            <person name="Bucking H."/>
        </authorList>
    </citation>
    <scope>NUCLEOTIDE SEQUENCE [LARGE SCALE GENOMIC DNA]</scope>
    <source>
        <strain evidence="4 5">MC02</strain>
    </source>
</reference>
<sequence>MELKLYQVDAFSDRPFGGNPAAVVPLDAWLPDETLQAIAIENNLSETAYFVKDGADGAYHLRWFTPGCEVNLCGHATLASAWVIFHMLGDAAEVLRFRTRSGELRVRRDGDKLAMDFPAVRPLPCIPPKALLEALGLVRADEILAAEDYFVVVPDEDTVMRLQPDFGALKGLPLRGVCVTAPGQSHDVVSRWFGPNVGVDEDPVTGSAHTSLTPYWTARLGKPRLTARQGGRRQGTLEVEQPGDRVLILGSAALYLEGMIRI</sequence>
<dbReference type="Pfam" id="PF02567">
    <property type="entry name" value="PhzC-PhzF"/>
    <property type="match status" value="1"/>
</dbReference>
<evidence type="ECO:0000256" key="2">
    <source>
        <dbReference type="ARBA" id="ARBA00023235"/>
    </source>
</evidence>
<dbReference type="PIRSF" id="PIRSF016184">
    <property type="entry name" value="PhzC_PhzF"/>
    <property type="match status" value="1"/>
</dbReference>
<accession>A0A4Y9SEW2</accession>
<comment type="caution">
    <text evidence="4">The sequence shown here is derived from an EMBL/GenBank/DDBJ whole genome shotgun (WGS) entry which is preliminary data.</text>
</comment>
<gene>
    <name evidence="4" type="ORF">E4L96_11920</name>
</gene>
<keyword evidence="2" id="KW-0413">Isomerase</keyword>
<organism evidence="4 5">
    <name type="scientific">Zemynaea arenosa</name>
    <dbReference type="NCBI Taxonomy" id="2561931"/>
    <lineage>
        <taxon>Bacteria</taxon>
        <taxon>Pseudomonadati</taxon>
        <taxon>Pseudomonadota</taxon>
        <taxon>Betaproteobacteria</taxon>
        <taxon>Burkholderiales</taxon>
        <taxon>Oxalobacteraceae</taxon>
        <taxon>Telluria group</taxon>
        <taxon>Zemynaea</taxon>
    </lineage>
</organism>
<dbReference type="PANTHER" id="PTHR13774">
    <property type="entry name" value="PHENAZINE BIOSYNTHESIS PROTEIN"/>
    <property type="match status" value="1"/>
</dbReference>